<sequence length="180" mass="20479">MPSLPTFTCTVRARGVYGLCTSPKQLYQRCYRDILLHMELTPCKKDPCCFLGPNALLCSSFVDDCSYWAKSNKTMAWFEAELQNQLKLLDILQDSSYAFTNNSTCIRQDSCIIHVPSMEQDIRHKLIQCKEEVEDSLQMAEDVNSRPDTTFQSLPSGISESTVDDGQSHEEWLRYIATAS</sequence>
<feature type="region of interest" description="Disordered" evidence="1">
    <location>
        <begin position="144"/>
        <end position="164"/>
    </location>
</feature>
<evidence type="ECO:0000313" key="2">
    <source>
        <dbReference type="EMBL" id="CAB9510070.1"/>
    </source>
</evidence>
<keyword evidence="3" id="KW-1185">Reference proteome</keyword>
<accession>A0A9N8HF61</accession>
<name>A0A9N8HF61_9STRA</name>
<comment type="caution">
    <text evidence="2">The sequence shown here is derived from an EMBL/GenBank/DDBJ whole genome shotgun (WGS) entry which is preliminary data.</text>
</comment>
<evidence type="ECO:0000256" key="1">
    <source>
        <dbReference type="SAM" id="MobiDB-lite"/>
    </source>
</evidence>
<dbReference type="AlphaFoldDB" id="A0A9N8HF61"/>
<organism evidence="2 3">
    <name type="scientific">Seminavis robusta</name>
    <dbReference type="NCBI Taxonomy" id="568900"/>
    <lineage>
        <taxon>Eukaryota</taxon>
        <taxon>Sar</taxon>
        <taxon>Stramenopiles</taxon>
        <taxon>Ochrophyta</taxon>
        <taxon>Bacillariophyta</taxon>
        <taxon>Bacillariophyceae</taxon>
        <taxon>Bacillariophycidae</taxon>
        <taxon>Naviculales</taxon>
        <taxon>Naviculaceae</taxon>
        <taxon>Seminavis</taxon>
    </lineage>
</organism>
<proteinExistence type="predicted"/>
<evidence type="ECO:0000313" key="3">
    <source>
        <dbReference type="Proteomes" id="UP001153069"/>
    </source>
</evidence>
<protein>
    <submittedName>
        <fullName evidence="2">Uncharacterized protein</fullName>
    </submittedName>
</protein>
<reference evidence="2" key="1">
    <citation type="submission" date="2020-06" db="EMBL/GenBank/DDBJ databases">
        <authorList>
            <consortium name="Plant Systems Biology data submission"/>
        </authorList>
    </citation>
    <scope>NUCLEOTIDE SEQUENCE</scope>
    <source>
        <strain evidence="2">D6</strain>
    </source>
</reference>
<feature type="compositionally biased region" description="Polar residues" evidence="1">
    <location>
        <begin position="146"/>
        <end position="164"/>
    </location>
</feature>
<gene>
    <name evidence="2" type="ORF">SEMRO_419_G138991.1</name>
</gene>
<dbReference type="Proteomes" id="UP001153069">
    <property type="component" value="Unassembled WGS sequence"/>
</dbReference>
<dbReference type="EMBL" id="CAICTM010000418">
    <property type="protein sequence ID" value="CAB9510070.1"/>
    <property type="molecule type" value="Genomic_DNA"/>
</dbReference>